<evidence type="ECO:0000256" key="1">
    <source>
        <dbReference type="SAM" id="MobiDB-lite"/>
    </source>
</evidence>
<dbReference type="EMBL" id="JAELUQ010000013">
    <property type="protein sequence ID" value="KAG7404441.1"/>
    <property type="molecule type" value="Genomic_DNA"/>
</dbReference>
<organism evidence="2 3">
    <name type="scientific">Fusarium oxysporum f. sp. rapae</name>
    <dbReference type="NCBI Taxonomy" id="485398"/>
    <lineage>
        <taxon>Eukaryota</taxon>
        <taxon>Fungi</taxon>
        <taxon>Dikarya</taxon>
        <taxon>Ascomycota</taxon>
        <taxon>Pezizomycotina</taxon>
        <taxon>Sordariomycetes</taxon>
        <taxon>Hypocreomycetidae</taxon>
        <taxon>Hypocreales</taxon>
        <taxon>Nectriaceae</taxon>
        <taxon>Fusarium</taxon>
        <taxon>Fusarium oxysporum species complex</taxon>
    </lineage>
</organism>
<gene>
    <name evidence="2" type="ORF">Forpe1208_v016020</name>
</gene>
<feature type="region of interest" description="Disordered" evidence="1">
    <location>
        <begin position="1"/>
        <end position="101"/>
    </location>
</feature>
<sequence>MSDLNNQTTVQNERGEGVSHTTGYSKVQEKVPQGLEERDSNSDQSTGPEPGQFINKTHAKDGGKASIVPQKLQEKLPESVERAVPNAVHDTGDTGGLHRKQ</sequence>
<proteinExistence type="predicted"/>
<evidence type="ECO:0000313" key="3">
    <source>
        <dbReference type="Proteomes" id="UP000694050"/>
    </source>
</evidence>
<dbReference type="AlphaFoldDB" id="A0A8J5NHN4"/>
<name>A0A8J5NHN4_FUSOX</name>
<dbReference type="Proteomes" id="UP000694050">
    <property type="component" value="Unassembled WGS sequence"/>
</dbReference>
<evidence type="ECO:0000313" key="2">
    <source>
        <dbReference type="EMBL" id="KAG7404441.1"/>
    </source>
</evidence>
<accession>A0A8J5NHN4</accession>
<comment type="caution">
    <text evidence="2">The sequence shown here is derived from an EMBL/GenBank/DDBJ whole genome shotgun (WGS) entry which is preliminary data.</text>
</comment>
<protein>
    <submittedName>
        <fullName evidence="2">Uncharacterized protein</fullName>
    </submittedName>
</protein>
<feature type="compositionally biased region" description="Polar residues" evidence="1">
    <location>
        <begin position="1"/>
        <end position="12"/>
    </location>
</feature>
<feature type="compositionally biased region" description="Basic and acidic residues" evidence="1">
    <location>
        <begin position="72"/>
        <end position="81"/>
    </location>
</feature>
<reference evidence="2" key="1">
    <citation type="submission" date="2021-04" db="EMBL/GenBank/DDBJ databases">
        <title>First draft genome resource for Brassicaceae pathogens Fusarium oxysporum f. sp. raphani and Fusarium oxysporum f. sp. rapae.</title>
        <authorList>
            <person name="Asai S."/>
        </authorList>
    </citation>
    <scope>NUCLEOTIDE SEQUENCE</scope>
    <source>
        <strain evidence="2">Tf1208</strain>
    </source>
</reference>